<dbReference type="STRING" id="103827.A0A0N5CY33"/>
<proteinExistence type="predicted"/>
<organism evidence="3">
    <name type="scientific">Thelazia callipaeda</name>
    <name type="common">Oriental eyeworm</name>
    <name type="synonym">Parasitic nematode</name>
    <dbReference type="NCBI Taxonomy" id="103827"/>
    <lineage>
        <taxon>Eukaryota</taxon>
        <taxon>Metazoa</taxon>
        <taxon>Ecdysozoa</taxon>
        <taxon>Nematoda</taxon>
        <taxon>Chromadorea</taxon>
        <taxon>Rhabditida</taxon>
        <taxon>Spirurina</taxon>
        <taxon>Spiruromorpha</taxon>
        <taxon>Thelazioidea</taxon>
        <taxon>Thelaziidae</taxon>
        <taxon>Thelazia</taxon>
    </lineage>
</organism>
<dbReference type="OrthoDB" id="5814656at2759"/>
<evidence type="ECO:0000313" key="2">
    <source>
        <dbReference type="Proteomes" id="UP000276776"/>
    </source>
</evidence>
<evidence type="ECO:0000313" key="3">
    <source>
        <dbReference type="WBParaSite" id="TCLT_0000533901-mRNA-1"/>
    </source>
</evidence>
<dbReference type="AlphaFoldDB" id="A0A0N5CY33"/>
<reference evidence="1 2" key="2">
    <citation type="submission" date="2018-11" db="EMBL/GenBank/DDBJ databases">
        <authorList>
            <consortium name="Pathogen Informatics"/>
        </authorList>
    </citation>
    <scope>NUCLEOTIDE SEQUENCE [LARGE SCALE GENOMIC DNA]</scope>
</reference>
<keyword evidence="2" id="KW-1185">Reference proteome</keyword>
<dbReference type="WBParaSite" id="TCLT_0000533901-mRNA-1">
    <property type="protein sequence ID" value="TCLT_0000533901-mRNA-1"/>
    <property type="gene ID" value="TCLT_0000533901"/>
</dbReference>
<dbReference type="Proteomes" id="UP000276776">
    <property type="component" value="Unassembled WGS sequence"/>
</dbReference>
<accession>A0A0N5CY33</accession>
<gene>
    <name evidence="1" type="ORF">TCLT_LOCUS5328</name>
</gene>
<protein>
    <submittedName>
        <fullName evidence="3">Penicillin-binding protein</fullName>
    </submittedName>
</protein>
<dbReference type="EMBL" id="UYYF01004333">
    <property type="protein sequence ID" value="VDN02556.1"/>
    <property type="molecule type" value="Genomic_DNA"/>
</dbReference>
<evidence type="ECO:0000313" key="1">
    <source>
        <dbReference type="EMBL" id="VDN02556.1"/>
    </source>
</evidence>
<reference evidence="3" key="1">
    <citation type="submission" date="2017-02" db="UniProtKB">
        <authorList>
            <consortium name="WormBaseParasite"/>
        </authorList>
    </citation>
    <scope>IDENTIFICATION</scope>
</reference>
<sequence>MNDMLPTFPTRVFPGQLNGPFHHRHEVWYPHGMHRGSQYMISTMAEDGRASSSAISLSIFDNIMMFGRNLLDWSKNGCK</sequence>
<name>A0A0N5CY33_THECL</name>
<dbReference type="PANTHER" id="PTHR45908">
    <property type="entry name" value="PROTEIN CBG11750-RELATED"/>
    <property type="match status" value="1"/>
</dbReference>